<evidence type="ECO:0000259" key="6">
    <source>
        <dbReference type="Pfam" id="PF01385"/>
    </source>
</evidence>
<dbReference type="AlphaFoldDB" id="A0A1G6QW06"/>
<evidence type="ECO:0000313" key="8">
    <source>
        <dbReference type="EMBL" id="PXV64200.1"/>
    </source>
</evidence>
<name>A0A1G6QW06_9FIRM</name>
<dbReference type="RefSeq" id="WP_089723441.1">
    <property type="nucleotide sequence ID" value="NZ_FMYT01000020.1"/>
</dbReference>
<protein>
    <submittedName>
        <fullName evidence="8">Putative transposase</fullName>
    </submittedName>
    <submittedName>
        <fullName evidence="9">Transposase, IS605 OrfB family, central region</fullName>
    </submittedName>
</protein>
<evidence type="ECO:0000256" key="5">
    <source>
        <dbReference type="ARBA" id="ARBA00023172"/>
    </source>
</evidence>
<organism evidence="9 13">
    <name type="scientific">Halanaerobium congolense</name>
    <dbReference type="NCBI Taxonomy" id="54121"/>
    <lineage>
        <taxon>Bacteria</taxon>
        <taxon>Bacillati</taxon>
        <taxon>Bacillota</taxon>
        <taxon>Clostridia</taxon>
        <taxon>Halanaerobiales</taxon>
        <taxon>Halanaerobiaceae</taxon>
        <taxon>Halanaerobium</taxon>
    </lineage>
</organism>
<evidence type="ECO:0000256" key="4">
    <source>
        <dbReference type="ARBA" id="ARBA00023125"/>
    </source>
</evidence>
<dbReference type="Proteomes" id="UP000247389">
    <property type="component" value="Unassembled WGS sequence"/>
</dbReference>
<dbReference type="Pfam" id="PF01385">
    <property type="entry name" value="OrfB_IS605"/>
    <property type="match status" value="1"/>
</dbReference>
<keyword evidence="3" id="KW-0815">Transposition</keyword>
<dbReference type="EMBL" id="QICM01000019">
    <property type="protein sequence ID" value="PXV64200.1"/>
    <property type="molecule type" value="Genomic_DNA"/>
</dbReference>
<dbReference type="PANTHER" id="PTHR30405">
    <property type="entry name" value="TRANSPOSASE"/>
    <property type="match status" value="1"/>
</dbReference>
<reference evidence="10 12" key="3">
    <citation type="submission" date="2019-03" db="EMBL/GenBank/DDBJ databases">
        <title>Deep subsurface shale carbon reservoir microbial communities from Ohio and West Virginia, USA.</title>
        <authorList>
            <person name="Wrighton K."/>
        </authorList>
    </citation>
    <scope>NUCLEOTIDE SEQUENCE [LARGE SCALE GENOMIC DNA]</scope>
    <source>
        <strain evidence="10 12">UTICA-S4D12</strain>
    </source>
</reference>
<gene>
    <name evidence="10" type="ORF">BY453_1207</name>
    <name evidence="8" type="ORF">C8C78_11941</name>
    <name evidence="9" type="ORF">SAMN04488597_12016</name>
</gene>
<dbReference type="PANTHER" id="PTHR30405:SF11">
    <property type="entry name" value="RNA-GUIDED DNA ENDONUCLEASE RV2885C-RELATED"/>
    <property type="match status" value="1"/>
</dbReference>
<keyword evidence="4" id="KW-0238">DNA-binding</keyword>
<evidence type="ECO:0000313" key="12">
    <source>
        <dbReference type="Proteomes" id="UP000295758"/>
    </source>
</evidence>
<reference evidence="8 11" key="2">
    <citation type="submission" date="2018-04" db="EMBL/GenBank/DDBJ databases">
        <title>Subsurface microbial communities from deep shales in Ohio and West Virginia, USA.</title>
        <authorList>
            <person name="Wrighton K."/>
        </authorList>
    </citation>
    <scope>NUCLEOTIDE SEQUENCE [LARGE SCALE GENOMIC DNA]</scope>
    <source>
        <strain evidence="8 11">MSL28</strain>
    </source>
</reference>
<proteinExistence type="inferred from homology"/>
<evidence type="ECO:0000256" key="2">
    <source>
        <dbReference type="ARBA" id="ARBA00011044"/>
    </source>
</evidence>
<keyword evidence="5" id="KW-0233">DNA recombination</keyword>
<evidence type="ECO:0000313" key="11">
    <source>
        <dbReference type="Proteomes" id="UP000247389"/>
    </source>
</evidence>
<dbReference type="InterPro" id="IPR051399">
    <property type="entry name" value="RNA-guided_DNA_endo/Transpos"/>
</dbReference>
<evidence type="ECO:0000313" key="13">
    <source>
        <dbReference type="Proteomes" id="UP000324896"/>
    </source>
</evidence>
<evidence type="ECO:0000313" key="10">
    <source>
        <dbReference type="EMBL" id="TDS28641.1"/>
    </source>
</evidence>
<evidence type="ECO:0000259" key="7">
    <source>
        <dbReference type="Pfam" id="PF07282"/>
    </source>
</evidence>
<sequence length="362" mass="41846">MQLTYVLELLKPTKRKENIFLNNIAEVVKNRQAVAAKLKAGETKLSSADFKELNLPSAVKNQNIREVKALYKLFLKSGSEKDNIDFKDNQPICYNNQNYNIDHHIISIPLYTTKCQRFAFPVKQTERFEKLQQHIDSGCKLGKASLFYKRGKWYFAVTIKIAAKKTSNSNLMGIDIGLRQLAVASVKNPQGKEINRQFHNGKQAGFIRKKYRMLRRKLGQSKKVKAIKNINDKEQRWMTDLNHKISRQLINLAVQEQVGTIIMENLENIRNTANSLNRADRNIHSWTFYQLQHFVEYKAELAGIKVEYINPKYTSQSCSKCNKIKKSNRKTNLYSCECGNHIHSDLNASRNIANKYLEQQSA</sequence>
<dbReference type="Proteomes" id="UP000324896">
    <property type="component" value="Unassembled WGS sequence"/>
</dbReference>
<dbReference type="GO" id="GO:0006310">
    <property type="term" value="P:DNA recombination"/>
    <property type="evidence" value="ECO:0007669"/>
    <property type="project" value="UniProtKB-KW"/>
</dbReference>
<dbReference type="Pfam" id="PF07282">
    <property type="entry name" value="Cas12f1-like_TNB"/>
    <property type="match status" value="1"/>
</dbReference>
<comment type="similarity">
    <text evidence="2">In the N-terminal section; belongs to the transposase 2 family.</text>
</comment>
<evidence type="ECO:0000313" key="9">
    <source>
        <dbReference type="EMBL" id="SDC96492.1"/>
    </source>
</evidence>
<dbReference type="EMBL" id="SOAA01000020">
    <property type="protein sequence ID" value="TDS28641.1"/>
    <property type="molecule type" value="Genomic_DNA"/>
</dbReference>
<dbReference type="EMBL" id="FMYT01000020">
    <property type="protein sequence ID" value="SDC96492.1"/>
    <property type="molecule type" value="Genomic_DNA"/>
</dbReference>
<reference evidence="9 13" key="1">
    <citation type="submission" date="2016-10" db="EMBL/GenBank/DDBJ databases">
        <authorList>
            <person name="Varghese N."/>
            <person name="Submissions S."/>
        </authorList>
    </citation>
    <scope>NUCLEOTIDE SEQUENCE [LARGE SCALE GENOMIC DNA]</scope>
    <source>
        <strain evidence="9 13">WG10</strain>
    </source>
</reference>
<dbReference type="GO" id="GO:0003677">
    <property type="term" value="F:DNA binding"/>
    <property type="evidence" value="ECO:0007669"/>
    <property type="project" value="UniProtKB-KW"/>
</dbReference>
<evidence type="ECO:0000256" key="3">
    <source>
        <dbReference type="ARBA" id="ARBA00022578"/>
    </source>
</evidence>
<dbReference type="InterPro" id="IPR010095">
    <property type="entry name" value="Cas12f1-like_TNB"/>
</dbReference>
<dbReference type="NCBIfam" id="NF040570">
    <property type="entry name" value="guided_TnpB"/>
    <property type="match status" value="1"/>
</dbReference>
<feature type="domain" description="Cas12f1-like TNB" evidence="7">
    <location>
        <begin position="288"/>
        <end position="352"/>
    </location>
</feature>
<evidence type="ECO:0000256" key="1">
    <source>
        <dbReference type="ARBA" id="ARBA00008761"/>
    </source>
</evidence>
<dbReference type="Proteomes" id="UP000295758">
    <property type="component" value="Unassembled WGS sequence"/>
</dbReference>
<accession>A0A1G6QW06</accession>
<comment type="similarity">
    <text evidence="1">In the C-terminal section; belongs to the transposase 35 family.</text>
</comment>
<feature type="domain" description="Probable transposase IS891/IS1136/IS1341" evidence="6">
    <location>
        <begin position="163"/>
        <end position="269"/>
    </location>
</feature>
<dbReference type="NCBIfam" id="TIGR01766">
    <property type="entry name" value="IS200/IS605 family accessory protein TnpB-like domain"/>
    <property type="match status" value="1"/>
</dbReference>
<dbReference type="GO" id="GO:0032196">
    <property type="term" value="P:transposition"/>
    <property type="evidence" value="ECO:0007669"/>
    <property type="project" value="UniProtKB-KW"/>
</dbReference>
<dbReference type="InterPro" id="IPR001959">
    <property type="entry name" value="Transposase"/>
</dbReference>